<accession>A0A0C5VGL9</accession>
<protein>
    <recommendedName>
        <fullName evidence="1">Conserved hypothetical protein CHP03032 domain-containing protein</fullName>
    </recommendedName>
</protein>
<dbReference type="RefSeq" id="WP_044616167.1">
    <property type="nucleotide sequence ID" value="NZ_CP007142.1"/>
</dbReference>
<evidence type="ECO:0000259" key="1">
    <source>
        <dbReference type="Pfam" id="PF16261"/>
    </source>
</evidence>
<proteinExistence type="predicted"/>
<dbReference type="SUPFAM" id="SSF63825">
    <property type="entry name" value="YWTD domain"/>
    <property type="match status" value="1"/>
</dbReference>
<dbReference type="STRING" id="1445510.YC6258_01293"/>
<dbReference type="Pfam" id="PF16261">
    <property type="entry name" value="DUF4915"/>
    <property type="match status" value="1"/>
</dbReference>
<sequence>MKFFYLWDFMSLAKYSADIPEYLRQLGIALVITSNTAGRIFTLSSDGHQVNQTSVRVRKPMGIALNGEYMAISNFQGVTLYKNDKRSTGLMPENPFSRLFYPMTHFVSYGLNHHDLAFTRHGLISVNTTCACLGQVDTYGEYGFKTFWKPEFISRLSPEDCCHLNGMAVDEEGEIRYVTAFSTNDVGSSWRENVMAAGVVINVQTGATVLDGFTMPHSPRWYNNRLYFFSSATEELFEYFPEQQTVNKLFQFDGFIRGLDFAGQYAFIGVSRLRKSRAFGFLPIVEKVIRPGVVVFDLQARKVVGEIVFPDGVDEIFDVKVLPDTESATVYDPNAPGAMKAIISESLISWIREDN</sequence>
<dbReference type="Proteomes" id="UP000032266">
    <property type="component" value="Chromosome"/>
</dbReference>
<dbReference type="InterPro" id="IPR017481">
    <property type="entry name" value="CHP03032"/>
</dbReference>
<organism evidence="2 3">
    <name type="scientific">Gynuella sunshinyii YC6258</name>
    <dbReference type="NCBI Taxonomy" id="1445510"/>
    <lineage>
        <taxon>Bacteria</taxon>
        <taxon>Pseudomonadati</taxon>
        <taxon>Pseudomonadota</taxon>
        <taxon>Gammaproteobacteria</taxon>
        <taxon>Oceanospirillales</taxon>
        <taxon>Saccharospirillaceae</taxon>
        <taxon>Gynuella</taxon>
    </lineage>
</organism>
<dbReference type="AlphaFoldDB" id="A0A0C5VGL9"/>
<dbReference type="KEGG" id="gsn:YC6258_01293"/>
<dbReference type="HOGENOM" id="CLU_024442_0_0_6"/>
<name>A0A0C5VGL9_9GAMM</name>
<evidence type="ECO:0000313" key="2">
    <source>
        <dbReference type="EMBL" id="AJQ93341.1"/>
    </source>
</evidence>
<dbReference type="EMBL" id="CP007142">
    <property type="protein sequence ID" value="AJQ93341.1"/>
    <property type="molecule type" value="Genomic_DNA"/>
</dbReference>
<dbReference type="OrthoDB" id="238183at2"/>
<reference evidence="2 3" key="1">
    <citation type="submission" date="2014-01" db="EMBL/GenBank/DDBJ databases">
        <title>Full genme sequencing of cellulolytic bacterium Gynuella sunshinyii YC6258T gen. nov., sp. nov.</title>
        <authorList>
            <person name="Khan H."/>
            <person name="Chung E.J."/>
            <person name="Chung Y.R."/>
        </authorList>
    </citation>
    <scope>NUCLEOTIDE SEQUENCE [LARGE SCALE GENOMIC DNA]</scope>
    <source>
        <strain evidence="2 3">YC6258</strain>
    </source>
</reference>
<feature type="domain" description="Conserved hypothetical protein CHP03032" evidence="1">
    <location>
        <begin position="19"/>
        <end position="329"/>
    </location>
</feature>
<dbReference type="NCBIfam" id="TIGR03032">
    <property type="entry name" value="TIGR03032 family protein"/>
    <property type="match status" value="1"/>
</dbReference>
<keyword evidence="3" id="KW-1185">Reference proteome</keyword>
<gene>
    <name evidence="2" type="ORF">YC6258_01293</name>
</gene>
<evidence type="ECO:0000313" key="3">
    <source>
        <dbReference type="Proteomes" id="UP000032266"/>
    </source>
</evidence>